<reference evidence="2 3" key="1">
    <citation type="submission" date="2010-12" db="EMBL/GenBank/DDBJ databases">
        <title>The Genome Sequence of Coprobacillus sp. strain 29_1.</title>
        <authorList>
            <consortium name="The Broad Institute Genome Sequencing Platform"/>
            <person name="Earl A."/>
            <person name="Ward D."/>
            <person name="Feldgarden M."/>
            <person name="Gevers D."/>
            <person name="Daigneault M."/>
            <person name="Sibley C.D."/>
            <person name="White A."/>
            <person name="Strauss J."/>
            <person name="Allen-Vercoe E."/>
            <person name="Young S.K."/>
            <person name="Zeng Q."/>
            <person name="Gargeya S."/>
            <person name="Fitzgerald M."/>
            <person name="Haas B."/>
            <person name="Abouelleil A."/>
            <person name="Alvarado L."/>
            <person name="Arachchi H.M."/>
            <person name="Berlin A."/>
            <person name="Brown A."/>
            <person name="Chapman S.B."/>
            <person name="Chen Z."/>
            <person name="Dunbar C."/>
            <person name="Freedman E."/>
            <person name="Gearin G."/>
            <person name="Gellesch M."/>
            <person name="Goldberg J."/>
            <person name="Griggs A."/>
            <person name="Gujja S."/>
            <person name="Heilman E."/>
            <person name="Heiman D."/>
            <person name="Howarth C."/>
            <person name="Larson L."/>
            <person name="Lui A."/>
            <person name="MacDonald P.J.P."/>
            <person name="Mehta T."/>
            <person name="Montmayeur A."/>
            <person name="Murphy C."/>
            <person name="Neiman D."/>
            <person name="Pearson M."/>
            <person name="Priest M."/>
            <person name="Roberts A."/>
            <person name="Saif S."/>
            <person name="Shea T."/>
            <person name="Shenoy N."/>
            <person name="Sisk P."/>
            <person name="Stolte C."/>
            <person name="Sykes S."/>
            <person name="White J."/>
            <person name="Yandava C."/>
            <person name="Nusbaum C."/>
            <person name="Birren B."/>
        </authorList>
    </citation>
    <scope>NUCLEOTIDE SEQUENCE [LARGE SCALE GENOMIC DNA]</scope>
    <source>
        <strain evidence="2 3">29_1</strain>
    </source>
</reference>
<comment type="caution">
    <text evidence="2">The sequence shown here is derived from an EMBL/GenBank/DDBJ whole genome shotgun (WGS) entry which is preliminary data.</text>
</comment>
<protein>
    <submittedName>
        <fullName evidence="2">Uncharacterized protein</fullName>
    </submittedName>
</protein>
<dbReference type="OrthoDB" id="1654395at2"/>
<dbReference type="AlphaFoldDB" id="E7GDG6"/>
<keyword evidence="3" id="KW-1185">Reference proteome</keyword>
<dbReference type="Proteomes" id="UP000003157">
    <property type="component" value="Unassembled WGS sequence"/>
</dbReference>
<dbReference type="EMBL" id="ADKX01000041">
    <property type="protein sequence ID" value="EFW04017.1"/>
    <property type="molecule type" value="Genomic_DNA"/>
</dbReference>
<evidence type="ECO:0000313" key="3">
    <source>
        <dbReference type="Proteomes" id="UP000003157"/>
    </source>
</evidence>
<dbReference type="eggNOG" id="ENOG5033Y6B">
    <property type="taxonomic scope" value="Bacteria"/>
</dbReference>
<sequence length="173" mass="19865">MNSGRYGQHNLKIIGLILGAMVIISTFVILLSGDRYEDYLGLGEYPNCMKVDEYGDAGNDEGCVRHTRTLTPDYQDVYSLSFETFYMKSEDTAYHKYQTLKESMKSQEVVDKNETNISDVSTVTCYKTSDNQVWFVVKEGTTVYKAHGVNQDMSKKQKWFDVLKINYQVPQMV</sequence>
<dbReference type="HOGENOM" id="CLU_1545012_0_0_9"/>
<dbReference type="GeneID" id="78228371"/>
<feature type="transmembrane region" description="Helical" evidence="1">
    <location>
        <begin position="12"/>
        <end position="31"/>
    </location>
</feature>
<dbReference type="STRING" id="100884.GCA_000269565_00461"/>
<accession>E7GDG6</accession>
<name>E7GDG6_9FIRM</name>
<keyword evidence="1" id="KW-1133">Transmembrane helix</keyword>
<proteinExistence type="predicted"/>
<dbReference type="RefSeq" id="WP_008789896.1">
    <property type="nucleotide sequence ID" value="NZ_AKCB01000001.1"/>
</dbReference>
<organism evidence="2 3">
    <name type="scientific">Coprobacillus cateniformis</name>
    <dbReference type="NCBI Taxonomy" id="100884"/>
    <lineage>
        <taxon>Bacteria</taxon>
        <taxon>Bacillati</taxon>
        <taxon>Bacillota</taxon>
        <taxon>Erysipelotrichia</taxon>
        <taxon>Erysipelotrichales</taxon>
        <taxon>Coprobacillaceae</taxon>
        <taxon>Coprobacillus</taxon>
    </lineage>
</organism>
<keyword evidence="1" id="KW-0812">Transmembrane</keyword>
<keyword evidence="1" id="KW-0472">Membrane</keyword>
<evidence type="ECO:0000256" key="1">
    <source>
        <dbReference type="SAM" id="Phobius"/>
    </source>
</evidence>
<gene>
    <name evidence="2" type="ORF">HMPREF9488_02809</name>
</gene>
<evidence type="ECO:0000313" key="2">
    <source>
        <dbReference type="EMBL" id="EFW04017.1"/>
    </source>
</evidence>